<evidence type="ECO:0000256" key="1">
    <source>
        <dbReference type="SAM" id="Phobius"/>
    </source>
</evidence>
<keyword evidence="1" id="KW-0812">Transmembrane</keyword>
<dbReference type="EMBL" id="CARXXK010000018">
    <property type="protein sequence ID" value="CAI6369692.1"/>
    <property type="molecule type" value="Genomic_DNA"/>
</dbReference>
<sequence length="111" mass="12540">MRNLVSQLTIWVFPAFTESALGVFQTAHGFLPVSFLTWFWGFPRSPKCVILCFVEATRWWLMPFCTLVLLVRLSCPIPSTMPFHVVHRQMFATTRGGPVGSPVISIVVILT</sequence>
<protein>
    <recommendedName>
        <fullName evidence="4">Secreted protein</fullName>
    </recommendedName>
</protein>
<comment type="caution">
    <text evidence="2">The sequence shown here is derived from an EMBL/GenBank/DDBJ whole genome shotgun (WGS) entry which is preliminary data.</text>
</comment>
<evidence type="ECO:0000313" key="2">
    <source>
        <dbReference type="EMBL" id="CAI6369692.1"/>
    </source>
</evidence>
<reference evidence="2 3" key="1">
    <citation type="submission" date="2023-01" db="EMBL/GenBank/DDBJ databases">
        <authorList>
            <person name="Whitehead M."/>
        </authorList>
    </citation>
    <scope>NUCLEOTIDE SEQUENCE [LARGE SCALE GENOMIC DNA]</scope>
</reference>
<evidence type="ECO:0008006" key="4">
    <source>
        <dbReference type="Google" id="ProtNLM"/>
    </source>
</evidence>
<dbReference type="Proteomes" id="UP001160148">
    <property type="component" value="Unassembled WGS sequence"/>
</dbReference>
<name>A0AAV0XPD4_9HEMI</name>
<feature type="transmembrane region" description="Helical" evidence="1">
    <location>
        <begin position="48"/>
        <end position="71"/>
    </location>
</feature>
<proteinExistence type="predicted"/>
<evidence type="ECO:0000313" key="3">
    <source>
        <dbReference type="Proteomes" id="UP001160148"/>
    </source>
</evidence>
<gene>
    <name evidence="2" type="ORF">MEUPH1_LOCUS23901</name>
</gene>
<keyword evidence="1" id="KW-1133">Transmembrane helix</keyword>
<dbReference type="AlphaFoldDB" id="A0AAV0XPD4"/>
<organism evidence="2 3">
    <name type="scientific">Macrosiphum euphorbiae</name>
    <name type="common">potato aphid</name>
    <dbReference type="NCBI Taxonomy" id="13131"/>
    <lineage>
        <taxon>Eukaryota</taxon>
        <taxon>Metazoa</taxon>
        <taxon>Ecdysozoa</taxon>
        <taxon>Arthropoda</taxon>
        <taxon>Hexapoda</taxon>
        <taxon>Insecta</taxon>
        <taxon>Pterygota</taxon>
        <taxon>Neoptera</taxon>
        <taxon>Paraneoptera</taxon>
        <taxon>Hemiptera</taxon>
        <taxon>Sternorrhyncha</taxon>
        <taxon>Aphidomorpha</taxon>
        <taxon>Aphidoidea</taxon>
        <taxon>Aphididae</taxon>
        <taxon>Macrosiphini</taxon>
        <taxon>Macrosiphum</taxon>
    </lineage>
</organism>
<accession>A0AAV0XPD4</accession>
<keyword evidence="3" id="KW-1185">Reference proteome</keyword>
<keyword evidence="1" id="KW-0472">Membrane</keyword>
<feature type="transmembrane region" description="Helical" evidence="1">
    <location>
        <begin position="20"/>
        <end position="41"/>
    </location>
</feature>